<feature type="chain" id="PRO_5047059196" evidence="1">
    <location>
        <begin position="36"/>
        <end position="146"/>
    </location>
</feature>
<comment type="caution">
    <text evidence="2">The sequence shown here is derived from an EMBL/GenBank/DDBJ whole genome shotgun (WGS) entry which is preliminary data.</text>
</comment>
<keyword evidence="1" id="KW-0732">Signal</keyword>
<dbReference type="EMBL" id="JAUHJR010000016">
    <property type="protein sequence ID" value="MDN4163559.1"/>
    <property type="molecule type" value="Genomic_DNA"/>
</dbReference>
<reference evidence="2" key="1">
    <citation type="submission" date="2023-06" db="EMBL/GenBank/DDBJ databases">
        <title>Draft genome sequence of Nocardioides sp. SOB72.</title>
        <authorList>
            <person name="Zhang G."/>
        </authorList>
    </citation>
    <scope>NUCLEOTIDE SEQUENCE</scope>
    <source>
        <strain evidence="2">SOB72</strain>
    </source>
</reference>
<proteinExistence type="predicted"/>
<evidence type="ECO:0000313" key="3">
    <source>
        <dbReference type="Proteomes" id="UP001168537"/>
    </source>
</evidence>
<evidence type="ECO:0000313" key="2">
    <source>
        <dbReference type="EMBL" id="MDN4163559.1"/>
    </source>
</evidence>
<gene>
    <name evidence="2" type="ORF">QWY29_19485</name>
</gene>
<dbReference type="Proteomes" id="UP001168537">
    <property type="component" value="Unassembled WGS sequence"/>
</dbReference>
<sequence length="146" mass="16047">MPGPSRALARLLLAALLGVLAVPGSLALSTSPAGAAVPVEPSWGKTAAPNGVLAKGCKKYPYRYKLTLPTDDWEVDLVIKDRRGNKVASAYLLSDSEQPQGKRWFRLCGPTTVPGKFVIRAKVSSWDGWEEDERRLPNSSFRLRRR</sequence>
<evidence type="ECO:0000256" key="1">
    <source>
        <dbReference type="SAM" id="SignalP"/>
    </source>
</evidence>
<dbReference type="RefSeq" id="WP_300962877.1">
    <property type="nucleotide sequence ID" value="NZ_JAUHJR010000016.1"/>
</dbReference>
<accession>A0ABT8EZU0</accession>
<keyword evidence="3" id="KW-1185">Reference proteome</keyword>
<feature type="signal peptide" evidence="1">
    <location>
        <begin position="1"/>
        <end position="35"/>
    </location>
</feature>
<organism evidence="2 3">
    <name type="scientific">Nocardioides abyssi</name>
    <dbReference type="NCBI Taxonomy" id="3058370"/>
    <lineage>
        <taxon>Bacteria</taxon>
        <taxon>Bacillati</taxon>
        <taxon>Actinomycetota</taxon>
        <taxon>Actinomycetes</taxon>
        <taxon>Propionibacteriales</taxon>
        <taxon>Nocardioidaceae</taxon>
        <taxon>Nocardioides</taxon>
    </lineage>
</organism>
<protein>
    <submittedName>
        <fullName evidence="2">Uncharacterized protein</fullName>
    </submittedName>
</protein>
<name>A0ABT8EZU0_9ACTN</name>